<dbReference type="InterPro" id="IPR018378">
    <property type="entry name" value="C-type_lectin_CS"/>
</dbReference>
<dbReference type="PROSITE" id="PS00615">
    <property type="entry name" value="C_TYPE_LECTIN_1"/>
    <property type="match status" value="1"/>
</dbReference>
<dbReference type="OMA" id="CLEMNDR"/>
<protein>
    <recommendedName>
        <fullName evidence="3">C-type lectin domain-containing protein</fullName>
    </recommendedName>
</protein>
<keyword evidence="2" id="KW-0732">Signal</keyword>
<dbReference type="PROSITE" id="PS50041">
    <property type="entry name" value="C_TYPE_LECTIN_2"/>
    <property type="match status" value="1"/>
</dbReference>
<evidence type="ECO:0000259" key="3">
    <source>
        <dbReference type="PROSITE" id="PS50041"/>
    </source>
</evidence>
<evidence type="ECO:0000313" key="4">
    <source>
        <dbReference type="Ensembl" id="ENSKMAP00000003001.1"/>
    </source>
</evidence>
<feature type="domain" description="C-type lectin" evidence="3">
    <location>
        <begin position="81"/>
        <end position="200"/>
    </location>
</feature>
<dbReference type="SUPFAM" id="SSF56436">
    <property type="entry name" value="C-type lectin-like"/>
    <property type="match status" value="1"/>
</dbReference>
<dbReference type="SMART" id="SM00034">
    <property type="entry name" value="CLECT"/>
    <property type="match status" value="1"/>
</dbReference>
<dbReference type="Pfam" id="PF00059">
    <property type="entry name" value="Lectin_C"/>
    <property type="match status" value="1"/>
</dbReference>
<feature type="signal peptide" evidence="2">
    <location>
        <begin position="1"/>
        <end position="19"/>
    </location>
</feature>
<dbReference type="InterPro" id="IPR016187">
    <property type="entry name" value="CTDL_fold"/>
</dbReference>
<evidence type="ECO:0000256" key="1">
    <source>
        <dbReference type="ARBA" id="ARBA00023157"/>
    </source>
</evidence>
<feature type="chain" id="PRO_5018781813" description="C-type lectin domain-containing protein" evidence="2">
    <location>
        <begin position="20"/>
        <end position="206"/>
    </location>
</feature>
<name>A0A3Q2ZH21_KRYMA</name>
<dbReference type="AlphaFoldDB" id="A0A3Q2ZH21"/>
<evidence type="ECO:0000256" key="2">
    <source>
        <dbReference type="SAM" id="SignalP"/>
    </source>
</evidence>
<sequence>MKILTLPLFLCAFLALSQAAAFPDNEDELVKEETDLIVLPEAEALNWTHPAGDELGTEENVLKATNDLIRRGSCSYGWWEFNGRCFRYFPISISWANAQRNCVSMQASLASVHSFEEYHFVQNLIYSTSYDFKEAWLGGSDAQEEGIWLWSDGTPFHYSAWCPGEPVNGGGNQHCLQMNHGGSNCWDDLWCSSHRHYVCSKKNSFC</sequence>
<reference evidence="4" key="2">
    <citation type="submission" date="2025-09" db="UniProtKB">
        <authorList>
            <consortium name="Ensembl"/>
        </authorList>
    </citation>
    <scope>IDENTIFICATION</scope>
</reference>
<dbReference type="Proteomes" id="UP000264800">
    <property type="component" value="Unplaced"/>
</dbReference>
<dbReference type="InterPro" id="IPR001304">
    <property type="entry name" value="C-type_lectin-like"/>
</dbReference>
<reference evidence="4" key="1">
    <citation type="submission" date="2025-08" db="UniProtKB">
        <authorList>
            <consortium name="Ensembl"/>
        </authorList>
    </citation>
    <scope>IDENTIFICATION</scope>
</reference>
<dbReference type="Gene3D" id="3.10.100.10">
    <property type="entry name" value="Mannose-Binding Protein A, subunit A"/>
    <property type="match status" value="1"/>
</dbReference>
<dbReference type="CDD" id="cd00037">
    <property type="entry name" value="CLECT"/>
    <property type="match status" value="1"/>
</dbReference>
<keyword evidence="5" id="KW-1185">Reference proteome</keyword>
<organism evidence="4 5">
    <name type="scientific">Kryptolebias marmoratus</name>
    <name type="common">Mangrove killifish</name>
    <name type="synonym">Rivulus marmoratus</name>
    <dbReference type="NCBI Taxonomy" id="37003"/>
    <lineage>
        <taxon>Eukaryota</taxon>
        <taxon>Metazoa</taxon>
        <taxon>Chordata</taxon>
        <taxon>Craniata</taxon>
        <taxon>Vertebrata</taxon>
        <taxon>Euteleostomi</taxon>
        <taxon>Actinopterygii</taxon>
        <taxon>Neopterygii</taxon>
        <taxon>Teleostei</taxon>
        <taxon>Neoteleostei</taxon>
        <taxon>Acanthomorphata</taxon>
        <taxon>Ovalentaria</taxon>
        <taxon>Atherinomorphae</taxon>
        <taxon>Cyprinodontiformes</taxon>
        <taxon>Rivulidae</taxon>
        <taxon>Kryptolebias</taxon>
    </lineage>
</organism>
<proteinExistence type="predicted"/>
<dbReference type="PANTHER" id="PTHR22803">
    <property type="entry name" value="MANNOSE, PHOSPHOLIPASE, LECTIN RECEPTOR RELATED"/>
    <property type="match status" value="1"/>
</dbReference>
<dbReference type="PRINTS" id="PR01504">
    <property type="entry name" value="PNCREATITSAP"/>
</dbReference>
<dbReference type="Ensembl" id="ENSKMAT00000003063.1">
    <property type="protein sequence ID" value="ENSKMAP00000003001.1"/>
    <property type="gene ID" value="ENSKMAG00000002308.1"/>
</dbReference>
<dbReference type="GeneTree" id="ENSGT00940000164599"/>
<evidence type="ECO:0000313" key="5">
    <source>
        <dbReference type="Proteomes" id="UP000264800"/>
    </source>
</evidence>
<dbReference type="InterPro" id="IPR050111">
    <property type="entry name" value="C-type_lectin/snaclec_domain"/>
</dbReference>
<accession>A0A3Q2ZH21</accession>
<keyword evidence="1" id="KW-1015">Disulfide bond</keyword>
<dbReference type="InterPro" id="IPR016186">
    <property type="entry name" value="C-type_lectin-like/link_sf"/>
</dbReference>